<dbReference type="Gene3D" id="1.10.10.60">
    <property type="entry name" value="Homeodomain-like"/>
    <property type="match status" value="1"/>
</dbReference>
<evidence type="ECO:0000259" key="4">
    <source>
        <dbReference type="PROSITE" id="PS01124"/>
    </source>
</evidence>
<reference evidence="5 6" key="1">
    <citation type="submission" date="2021-03" db="EMBL/GenBank/DDBJ databases">
        <title>The complete genome sequence of Acetobacter suratthaniensis TBRC 1719.</title>
        <authorList>
            <person name="Charoenyingcharoen P."/>
            <person name="Yukphan P."/>
        </authorList>
    </citation>
    <scope>NUCLEOTIDE SEQUENCE [LARGE SCALE GENOMIC DNA]</scope>
    <source>
        <strain evidence="5 6">TBRC 1719</strain>
    </source>
</reference>
<accession>A0ABS3LPI1</accession>
<comment type="caution">
    <text evidence="5">The sequence shown here is derived from an EMBL/GenBank/DDBJ whole genome shotgun (WGS) entry which is preliminary data.</text>
</comment>
<dbReference type="SMART" id="SM00342">
    <property type="entry name" value="HTH_ARAC"/>
    <property type="match status" value="1"/>
</dbReference>
<proteinExistence type="predicted"/>
<dbReference type="InterPro" id="IPR018060">
    <property type="entry name" value="HTH_AraC"/>
</dbReference>
<dbReference type="InterPro" id="IPR032687">
    <property type="entry name" value="AraC-type_N"/>
</dbReference>
<dbReference type="SUPFAM" id="SSF46689">
    <property type="entry name" value="Homeodomain-like"/>
    <property type="match status" value="1"/>
</dbReference>
<dbReference type="RefSeq" id="WP_207855154.1">
    <property type="nucleotide sequence ID" value="NZ_JAFVMG010000017.1"/>
</dbReference>
<evidence type="ECO:0000313" key="5">
    <source>
        <dbReference type="EMBL" id="MBO1329288.1"/>
    </source>
</evidence>
<sequence length="353" mass="38694">MTQLAQTPLGTDRFSTTVLASVLHGFDAFIRGRGGNPHDVFGQAGLSVPNQCAPSDMVFLDSYCQALDYAAHTTRTTHFGLWFGHQFAPSRLGLLGYLALSAPTLGDALNNLASFFSVHQDNSHVSTHIRRGVCVLEYSVEAPNLSNHRHDSELSLAVFCNLIKAAMGPTWAPTEVHFRHEAAEQDRQDHGQAFGCPVHFNRAANALYFPAALLSTPMPNADSILFCTAKSSLLNIQAEKTARTPTRNILETARQVIIHLLPQGYPSITAVAEELGCPPWTLQRRLADQNASHRQLVEETRQQQAVHYLQSGRFSVAQTAFMLGYAESSSFTRAFTRWHGRAPSSLLPGGAQD</sequence>
<keyword evidence="2" id="KW-0238">DNA-binding</keyword>
<dbReference type="Pfam" id="PF12625">
    <property type="entry name" value="Arabinose_bd"/>
    <property type="match status" value="1"/>
</dbReference>
<keyword evidence="3" id="KW-0804">Transcription</keyword>
<organism evidence="5 6">
    <name type="scientific">Acetobacter suratthaniensis</name>
    <dbReference type="NCBI Taxonomy" id="1502841"/>
    <lineage>
        <taxon>Bacteria</taxon>
        <taxon>Pseudomonadati</taxon>
        <taxon>Pseudomonadota</taxon>
        <taxon>Alphaproteobacteria</taxon>
        <taxon>Acetobacterales</taxon>
        <taxon>Acetobacteraceae</taxon>
        <taxon>Acetobacter</taxon>
    </lineage>
</organism>
<evidence type="ECO:0000256" key="2">
    <source>
        <dbReference type="ARBA" id="ARBA00023125"/>
    </source>
</evidence>
<dbReference type="Proteomes" id="UP000664399">
    <property type="component" value="Unassembled WGS sequence"/>
</dbReference>
<evidence type="ECO:0000256" key="1">
    <source>
        <dbReference type="ARBA" id="ARBA00023015"/>
    </source>
</evidence>
<dbReference type="Pfam" id="PF12833">
    <property type="entry name" value="HTH_18"/>
    <property type="match status" value="1"/>
</dbReference>
<feature type="domain" description="HTH araC/xylS-type" evidence="4">
    <location>
        <begin position="251"/>
        <end position="349"/>
    </location>
</feature>
<protein>
    <submittedName>
        <fullName evidence="5">AraC family transcriptional regulator</fullName>
    </submittedName>
</protein>
<evidence type="ECO:0000313" key="6">
    <source>
        <dbReference type="Proteomes" id="UP000664399"/>
    </source>
</evidence>
<dbReference type="PANTHER" id="PTHR47894:SF4">
    <property type="entry name" value="HTH-TYPE TRANSCRIPTIONAL REGULATOR GADX"/>
    <property type="match status" value="1"/>
</dbReference>
<dbReference type="EMBL" id="JAFVMG010000017">
    <property type="protein sequence ID" value="MBO1329288.1"/>
    <property type="molecule type" value="Genomic_DNA"/>
</dbReference>
<name>A0ABS3LPI1_9PROT</name>
<dbReference type="PROSITE" id="PS01124">
    <property type="entry name" value="HTH_ARAC_FAMILY_2"/>
    <property type="match status" value="1"/>
</dbReference>
<keyword evidence="6" id="KW-1185">Reference proteome</keyword>
<keyword evidence="1" id="KW-0805">Transcription regulation</keyword>
<evidence type="ECO:0000256" key="3">
    <source>
        <dbReference type="ARBA" id="ARBA00023163"/>
    </source>
</evidence>
<gene>
    <name evidence="5" type="ORF">J2D75_12485</name>
</gene>
<dbReference type="PANTHER" id="PTHR47894">
    <property type="entry name" value="HTH-TYPE TRANSCRIPTIONAL REGULATOR GADX"/>
    <property type="match status" value="1"/>
</dbReference>
<dbReference type="InterPro" id="IPR009057">
    <property type="entry name" value="Homeodomain-like_sf"/>
</dbReference>